<dbReference type="SUPFAM" id="SSF51679">
    <property type="entry name" value="Bacterial luciferase-like"/>
    <property type="match status" value="1"/>
</dbReference>
<dbReference type="GO" id="GO:0016705">
    <property type="term" value="F:oxidoreductase activity, acting on paired donors, with incorporation or reduction of molecular oxygen"/>
    <property type="evidence" value="ECO:0007669"/>
    <property type="project" value="InterPro"/>
</dbReference>
<sequence length="395" mass="43599">MNDLKDRLASLTPEQLARLKSQLASAKPRTPSNGKPLEFTLFFFSADGTSGSDHKYDLLLRCAEFGDAHGFRAIWTPERHFSPFGGLYPNPAVLGAALAARTSRIEIRAGSVVLPLHNPIRIAEEWSVVDNLSNGRVAMAFASGWHKTDFALRPEAYAARRDAMGSGIETVRRLWRGERVGLPGVDGETVEIVTYPRPIQPELRYWLTCSSPTGWEKAGEIGANVLCMLGPSVSKLGQNIAAYRQARAAAGHAAEGGTVSVMLHTYVDNDRKRAKEKVRGPLKGYLEDYIRQYDVMVDETIQKDVLANKDAFLEFAFERYFEQASLLGPQDKCQRLLNELSEIGVNEIACLVDFGVETDDVLDSLSLLEALHYRHASPQGLDTATADTTVQKETT</sequence>
<evidence type="ECO:0000313" key="3">
    <source>
        <dbReference type="Proteomes" id="UP000035352"/>
    </source>
</evidence>
<protein>
    <submittedName>
        <fullName evidence="2">Non-ribosomal peptide synthetase</fullName>
    </submittedName>
</protein>
<dbReference type="NCBIfam" id="TIGR04020">
    <property type="entry name" value="seco_metab_LLM"/>
    <property type="match status" value="1"/>
</dbReference>
<dbReference type="InterPro" id="IPR024011">
    <property type="entry name" value="Biosynth_lucif-like_mOase_dom"/>
</dbReference>
<dbReference type="PANTHER" id="PTHR30137:SF6">
    <property type="entry name" value="LUCIFERASE-LIKE MONOOXYGENASE"/>
    <property type="match status" value="1"/>
</dbReference>
<dbReference type="OrthoDB" id="6297021at2"/>
<dbReference type="RefSeq" id="WP_083438482.1">
    <property type="nucleotide sequence ID" value="NZ_CP011371.1"/>
</dbReference>
<dbReference type="Gene3D" id="3.20.20.30">
    <property type="entry name" value="Luciferase-like domain"/>
    <property type="match status" value="1"/>
</dbReference>
<dbReference type="InterPro" id="IPR011251">
    <property type="entry name" value="Luciferase-like_dom"/>
</dbReference>
<accession>A0A0G3BNB5</accession>
<reference evidence="2 3" key="1">
    <citation type="submission" date="2015-05" db="EMBL/GenBank/DDBJ databases">
        <authorList>
            <person name="Tang B."/>
            <person name="Yu Y."/>
        </authorList>
    </citation>
    <scope>NUCLEOTIDE SEQUENCE [LARGE SCALE GENOMIC DNA]</scope>
    <source>
        <strain evidence="2 3">DSM 7029</strain>
    </source>
</reference>
<proteinExistence type="predicted"/>
<dbReference type="EMBL" id="CP011371">
    <property type="protein sequence ID" value="AKJ30944.1"/>
    <property type="molecule type" value="Genomic_DNA"/>
</dbReference>
<keyword evidence="3" id="KW-1185">Reference proteome</keyword>
<gene>
    <name evidence="2" type="ORF">AAW51_4253</name>
</gene>
<dbReference type="PANTHER" id="PTHR30137">
    <property type="entry name" value="LUCIFERASE-LIKE MONOOXYGENASE"/>
    <property type="match status" value="1"/>
</dbReference>
<dbReference type="PATRIC" id="fig|413882.6.peg.4447"/>
<dbReference type="KEGG" id="pbh:AAW51_4253"/>
<evidence type="ECO:0000259" key="1">
    <source>
        <dbReference type="Pfam" id="PF00296"/>
    </source>
</evidence>
<dbReference type="InterPro" id="IPR050766">
    <property type="entry name" value="Bact_Lucif_Oxidored"/>
</dbReference>
<name>A0A0G3BNB5_9BURK</name>
<dbReference type="InterPro" id="IPR036661">
    <property type="entry name" value="Luciferase-like_sf"/>
</dbReference>
<dbReference type="STRING" id="413882.AAW51_4253"/>
<evidence type="ECO:0000313" key="2">
    <source>
        <dbReference type="EMBL" id="AKJ30944.1"/>
    </source>
</evidence>
<dbReference type="Proteomes" id="UP000035352">
    <property type="component" value="Chromosome"/>
</dbReference>
<dbReference type="Pfam" id="PF00296">
    <property type="entry name" value="Bac_luciferase"/>
    <property type="match status" value="1"/>
</dbReference>
<dbReference type="GO" id="GO:0005829">
    <property type="term" value="C:cytosol"/>
    <property type="evidence" value="ECO:0007669"/>
    <property type="project" value="TreeGrafter"/>
</dbReference>
<dbReference type="AlphaFoldDB" id="A0A0G3BNB5"/>
<organism evidence="2 3">
    <name type="scientific">Caldimonas brevitalea</name>
    <dbReference type="NCBI Taxonomy" id="413882"/>
    <lineage>
        <taxon>Bacteria</taxon>
        <taxon>Pseudomonadati</taxon>
        <taxon>Pseudomonadota</taxon>
        <taxon>Betaproteobacteria</taxon>
        <taxon>Burkholderiales</taxon>
        <taxon>Sphaerotilaceae</taxon>
        <taxon>Caldimonas</taxon>
    </lineage>
</organism>
<feature type="domain" description="Luciferase-like" evidence="1">
    <location>
        <begin position="39"/>
        <end position="345"/>
    </location>
</feature>